<organism evidence="1">
    <name type="scientific">marine sediment metagenome</name>
    <dbReference type="NCBI Taxonomy" id="412755"/>
    <lineage>
        <taxon>unclassified sequences</taxon>
        <taxon>metagenomes</taxon>
        <taxon>ecological metagenomes</taxon>
    </lineage>
</organism>
<dbReference type="AlphaFoldDB" id="A0A0F9F7S4"/>
<protein>
    <submittedName>
        <fullName evidence="1">Uncharacterized protein</fullName>
    </submittedName>
</protein>
<feature type="non-terminal residue" evidence="1">
    <location>
        <position position="1"/>
    </location>
</feature>
<evidence type="ECO:0000313" key="1">
    <source>
        <dbReference type="EMBL" id="KKL53260.1"/>
    </source>
</evidence>
<sequence>PWERVEYQPSHKTVDKILAEFYEIDLKVLEE</sequence>
<comment type="caution">
    <text evidence="1">The sequence shown here is derived from an EMBL/GenBank/DDBJ whole genome shotgun (WGS) entry which is preliminary data.</text>
</comment>
<name>A0A0F9F7S4_9ZZZZ</name>
<proteinExistence type="predicted"/>
<reference evidence="1" key="1">
    <citation type="journal article" date="2015" name="Nature">
        <title>Complex archaea that bridge the gap between prokaryotes and eukaryotes.</title>
        <authorList>
            <person name="Spang A."/>
            <person name="Saw J.H."/>
            <person name="Jorgensen S.L."/>
            <person name="Zaremba-Niedzwiedzka K."/>
            <person name="Martijn J."/>
            <person name="Lind A.E."/>
            <person name="van Eijk R."/>
            <person name="Schleper C."/>
            <person name="Guy L."/>
            <person name="Ettema T.J."/>
        </authorList>
    </citation>
    <scope>NUCLEOTIDE SEQUENCE</scope>
</reference>
<accession>A0A0F9F7S4</accession>
<gene>
    <name evidence="1" type="ORF">LCGC14_2277180</name>
</gene>
<dbReference type="EMBL" id="LAZR01031609">
    <property type="protein sequence ID" value="KKL53260.1"/>
    <property type="molecule type" value="Genomic_DNA"/>
</dbReference>